<name>A0A0K8RGL7_IXORI</name>
<organism evidence="2">
    <name type="scientific">Ixodes ricinus</name>
    <name type="common">Common tick</name>
    <name type="synonym">Acarus ricinus</name>
    <dbReference type="NCBI Taxonomy" id="34613"/>
    <lineage>
        <taxon>Eukaryota</taxon>
        <taxon>Metazoa</taxon>
        <taxon>Ecdysozoa</taxon>
        <taxon>Arthropoda</taxon>
        <taxon>Chelicerata</taxon>
        <taxon>Arachnida</taxon>
        <taxon>Acari</taxon>
        <taxon>Parasitiformes</taxon>
        <taxon>Ixodida</taxon>
        <taxon>Ixodoidea</taxon>
        <taxon>Ixodidae</taxon>
        <taxon>Ixodinae</taxon>
        <taxon>Ixodes</taxon>
    </lineage>
</organism>
<protein>
    <submittedName>
        <fullName evidence="2">Putative basic tail protein</fullName>
    </submittedName>
</protein>
<evidence type="ECO:0000313" key="2">
    <source>
        <dbReference type="EMBL" id="JAA70216.1"/>
    </source>
</evidence>
<sequence length="192" mass="21453">MLAATFFGVILACFAGEITCNEMKAMGKSIQGCNDDEFHDPGYSPGCMFPCTSGTGETSVQMKEYKNATVCVDFEEDEDKKLHHVGICLGGKCKGHRERCPECTESDLEKRWSSLPELAGEFHRCPTLDQNTPVENCLYICTTIHDEVEKEGYFYGIYKDGNPCTLTDSKEGECRSGWCYAKEVLNPHSIRD</sequence>
<reference evidence="2" key="1">
    <citation type="submission" date="2012-12" db="EMBL/GenBank/DDBJ databases">
        <title>Identification and characterization of a phenylalanine ammonia-lyase gene family in Isatis indigotica Fort.</title>
        <authorList>
            <person name="Liu Q."/>
            <person name="Chen J."/>
            <person name="Zhou X."/>
            <person name="Di P."/>
            <person name="Xiao Y."/>
            <person name="Xuan H."/>
            <person name="Zhang L."/>
            <person name="Chen W."/>
        </authorList>
    </citation>
    <scope>NUCLEOTIDE SEQUENCE</scope>
    <source>
        <tissue evidence="2">Salivary gland</tissue>
    </source>
</reference>
<evidence type="ECO:0000256" key="1">
    <source>
        <dbReference type="SAM" id="SignalP"/>
    </source>
</evidence>
<proteinExistence type="evidence at transcript level"/>
<dbReference type="AlphaFoldDB" id="A0A0K8RGL7"/>
<feature type="chain" id="PRO_5005517466" evidence="1">
    <location>
        <begin position="21"/>
        <end position="192"/>
    </location>
</feature>
<accession>A0A0K8RGL7</accession>
<feature type="signal peptide" evidence="1">
    <location>
        <begin position="1"/>
        <end position="20"/>
    </location>
</feature>
<dbReference type="EMBL" id="GADI01003592">
    <property type="protein sequence ID" value="JAA70216.1"/>
    <property type="molecule type" value="mRNA"/>
</dbReference>
<keyword evidence="1" id="KW-0732">Signal</keyword>